<evidence type="ECO:0000313" key="2">
    <source>
        <dbReference type="EMBL" id="MBH1790738.1"/>
    </source>
</evidence>
<feature type="domain" description="Resolvase HTH" evidence="1">
    <location>
        <begin position="51"/>
        <end position="90"/>
    </location>
</feature>
<dbReference type="EMBL" id="JADUOV010000008">
    <property type="protein sequence ID" value="MBH1790738.1"/>
    <property type="molecule type" value="Genomic_DNA"/>
</dbReference>
<dbReference type="InterPro" id="IPR006120">
    <property type="entry name" value="Resolvase_HTH_dom"/>
</dbReference>
<evidence type="ECO:0000259" key="1">
    <source>
        <dbReference type="Pfam" id="PF02796"/>
    </source>
</evidence>
<sequence length="102" mass="11119">MKRPSVAHRRSEVARMVREGHGRAAIAQALGVPSPVVSADLAHLGLRQKPRRPLADQHALVVRLLEQGNNGPAIAKRLGVTRQAVHAYLQAHGLLPTQRRIP</sequence>
<dbReference type="Pfam" id="PF02796">
    <property type="entry name" value="HTH_7"/>
    <property type="match status" value="1"/>
</dbReference>
<evidence type="ECO:0000313" key="3">
    <source>
        <dbReference type="Proteomes" id="UP000634179"/>
    </source>
</evidence>
<reference evidence="2" key="1">
    <citation type="submission" date="2020-11" db="EMBL/GenBank/DDBJ databases">
        <title>Enhanced detection system for hospital associated transmission using whole genome sequencing surveillance.</title>
        <authorList>
            <person name="Harrison L.H."/>
            <person name="Van Tyne D."/>
            <person name="Marsh J.W."/>
            <person name="Griffith M.P."/>
            <person name="Snyder D.J."/>
            <person name="Cooper V.S."/>
            <person name="Mustapha M."/>
        </authorList>
    </citation>
    <scope>NUCLEOTIDE SEQUENCE</scope>
    <source>
        <strain evidence="2">STEN00053</strain>
    </source>
</reference>
<dbReference type="AlphaFoldDB" id="A0AA40Y988"/>
<organism evidence="2 3">
    <name type="scientific">Stenotrophomonas maltophilia</name>
    <name type="common">Pseudomonas maltophilia</name>
    <name type="synonym">Xanthomonas maltophilia</name>
    <dbReference type="NCBI Taxonomy" id="40324"/>
    <lineage>
        <taxon>Bacteria</taxon>
        <taxon>Pseudomonadati</taxon>
        <taxon>Pseudomonadota</taxon>
        <taxon>Gammaproteobacteria</taxon>
        <taxon>Lysobacterales</taxon>
        <taxon>Lysobacteraceae</taxon>
        <taxon>Stenotrophomonas</taxon>
        <taxon>Stenotrophomonas maltophilia group</taxon>
    </lineage>
</organism>
<name>A0AA40Y988_STEMA</name>
<comment type="caution">
    <text evidence="2">The sequence shown here is derived from an EMBL/GenBank/DDBJ whole genome shotgun (WGS) entry which is preliminary data.</text>
</comment>
<protein>
    <submittedName>
        <fullName evidence="2">Helix-turn-helix domain-containing protein</fullName>
    </submittedName>
</protein>
<accession>A0AA40Y988</accession>
<proteinExistence type="predicted"/>
<dbReference type="GO" id="GO:0000150">
    <property type="term" value="F:DNA strand exchange activity"/>
    <property type="evidence" value="ECO:0007669"/>
    <property type="project" value="InterPro"/>
</dbReference>
<gene>
    <name evidence="2" type="ORF">I5V89_12735</name>
</gene>
<dbReference type="Proteomes" id="UP000634179">
    <property type="component" value="Unassembled WGS sequence"/>
</dbReference>
<dbReference type="GO" id="GO:0003677">
    <property type="term" value="F:DNA binding"/>
    <property type="evidence" value="ECO:0007669"/>
    <property type="project" value="InterPro"/>
</dbReference>